<protein>
    <submittedName>
        <fullName evidence="8">Efflux RND transporter periplasmic adaptor subunit</fullName>
    </submittedName>
</protein>
<feature type="domain" description="Multidrug resistance protein MdtA-like C-terminal permuted SH3" evidence="7">
    <location>
        <begin position="354"/>
        <end position="416"/>
    </location>
</feature>
<keyword evidence="9" id="KW-1185">Reference proteome</keyword>
<dbReference type="Gene3D" id="2.40.420.20">
    <property type="match status" value="1"/>
</dbReference>
<dbReference type="GO" id="GO:0005886">
    <property type="term" value="C:plasma membrane"/>
    <property type="evidence" value="ECO:0007669"/>
    <property type="project" value="UniProtKB-SubCell"/>
</dbReference>
<feature type="coiled-coil region" evidence="3">
    <location>
        <begin position="140"/>
        <end position="198"/>
    </location>
</feature>
<dbReference type="KEGG" id="pfer:IRI77_35675"/>
<dbReference type="Proteomes" id="UP000593892">
    <property type="component" value="Chromosome"/>
</dbReference>
<dbReference type="GO" id="GO:0046677">
    <property type="term" value="P:response to antibiotic"/>
    <property type="evidence" value="ECO:0007669"/>
    <property type="project" value="TreeGrafter"/>
</dbReference>
<feature type="domain" description="Multidrug resistance protein MdtA-like alpha-helical hairpin" evidence="4">
    <location>
        <begin position="147"/>
        <end position="223"/>
    </location>
</feature>
<dbReference type="AlphaFoldDB" id="A0A7S7NRL3"/>
<proteinExistence type="inferred from homology"/>
<dbReference type="InterPro" id="IPR058624">
    <property type="entry name" value="MdtA-like_HH"/>
</dbReference>
<evidence type="ECO:0000259" key="7">
    <source>
        <dbReference type="Pfam" id="PF25967"/>
    </source>
</evidence>
<dbReference type="InterPro" id="IPR006143">
    <property type="entry name" value="RND_pump_MFP"/>
</dbReference>
<dbReference type="InterPro" id="IPR058626">
    <property type="entry name" value="MdtA-like_b-barrel"/>
</dbReference>
<sequence length="439" mass="47298">METRDAQAVFGVGNQTRISQARFRRNHFPLPSGPLRHFGTVPKRLAGIGLLLTALVLSGCKTKAEGPPAPGLPEVATVTLEQEPVTLTTELPGRTSAYLVAEIRPQVNGLIQSRQFQEGSNVKAGDLLYQIDPAPYQAALAQAKAALTTAEAELVTAEANLPALRSRAERLKTLAATRAAAQQDADDAGAALRQAEANLAARKASVEINRAALDSARINLSYTPIHAPISGRIGISNITVGALAAAYQLTPLAVIQQLDPIYVDVVQSNAELLRLRSRLKSGQLKPDSSFQRKVKLSLEDKSIYPYDGTLQFRDVTVDPTTGSITLRLVFPNPNNVLLPGMFVRALVQEGINQQALLAPQQGVARDTKGLPYAWIVGKDDKVEQRTLELDRAIGDKWLVTSGLEAGDRIIVEGLQKVRPGDRVRVVPAPQPETKGKSHV</sequence>
<evidence type="ECO:0000259" key="6">
    <source>
        <dbReference type="Pfam" id="PF25944"/>
    </source>
</evidence>
<evidence type="ECO:0000256" key="1">
    <source>
        <dbReference type="ARBA" id="ARBA00004196"/>
    </source>
</evidence>
<dbReference type="NCBIfam" id="TIGR01730">
    <property type="entry name" value="RND_mfp"/>
    <property type="match status" value="1"/>
</dbReference>
<dbReference type="GO" id="GO:0022857">
    <property type="term" value="F:transmembrane transporter activity"/>
    <property type="evidence" value="ECO:0007669"/>
    <property type="project" value="InterPro"/>
</dbReference>
<dbReference type="Pfam" id="PF25967">
    <property type="entry name" value="RND-MFP_C"/>
    <property type="match status" value="1"/>
</dbReference>
<comment type="subcellular location">
    <subcellularLocation>
        <location evidence="1">Cell envelope</location>
    </subcellularLocation>
</comment>
<dbReference type="Gene3D" id="2.40.30.170">
    <property type="match status" value="1"/>
</dbReference>
<dbReference type="EMBL" id="CP063849">
    <property type="protein sequence ID" value="QOY88019.1"/>
    <property type="molecule type" value="Genomic_DNA"/>
</dbReference>
<dbReference type="PANTHER" id="PTHR30158">
    <property type="entry name" value="ACRA/E-RELATED COMPONENT OF DRUG EFFLUX TRANSPORTER"/>
    <property type="match status" value="1"/>
</dbReference>
<feature type="domain" description="Multidrug resistance protein MdtA-like barrel-sandwich hybrid" evidence="5">
    <location>
        <begin position="100"/>
        <end position="256"/>
    </location>
</feature>
<gene>
    <name evidence="8" type="ORF">IRI77_35675</name>
</gene>
<evidence type="ECO:0000256" key="3">
    <source>
        <dbReference type="SAM" id="Coils"/>
    </source>
</evidence>
<keyword evidence="3" id="KW-0175">Coiled coil</keyword>
<organism evidence="8 9">
    <name type="scientific">Paludibaculum fermentans</name>
    <dbReference type="NCBI Taxonomy" id="1473598"/>
    <lineage>
        <taxon>Bacteria</taxon>
        <taxon>Pseudomonadati</taxon>
        <taxon>Acidobacteriota</taxon>
        <taxon>Terriglobia</taxon>
        <taxon>Bryobacterales</taxon>
        <taxon>Bryobacteraceae</taxon>
        <taxon>Paludibaculum</taxon>
    </lineage>
</organism>
<dbReference type="SUPFAM" id="SSF111369">
    <property type="entry name" value="HlyD-like secretion proteins"/>
    <property type="match status" value="1"/>
</dbReference>
<dbReference type="Pfam" id="PF25876">
    <property type="entry name" value="HH_MFP_RND"/>
    <property type="match status" value="1"/>
</dbReference>
<reference evidence="8 9" key="1">
    <citation type="submission" date="2020-10" db="EMBL/GenBank/DDBJ databases">
        <title>Complete genome sequence of Paludibaculum fermentans P105T, a facultatively anaerobic acidobacterium capable of dissimilatory Fe(III) reduction.</title>
        <authorList>
            <person name="Dedysh S.N."/>
            <person name="Beletsky A.V."/>
            <person name="Kulichevskaya I.S."/>
            <person name="Mardanov A.V."/>
            <person name="Ravin N.V."/>
        </authorList>
    </citation>
    <scope>NUCLEOTIDE SEQUENCE [LARGE SCALE GENOMIC DNA]</scope>
    <source>
        <strain evidence="8 9">P105</strain>
    </source>
</reference>
<feature type="domain" description="Multidrug resistance protein MdtA-like beta-barrel" evidence="6">
    <location>
        <begin position="260"/>
        <end position="350"/>
    </location>
</feature>
<comment type="similarity">
    <text evidence="2">Belongs to the membrane fusion protein (MFP) (TC 8.A.1) family.</text>
</comment>
<name>A0A7S7NRL3_PALFE</name>
<dbReference type="InterPro" id="IPR058627">
    <property type="entry name" value="MdtA-like_C"/>
</dbReference>
<evidence type="ECO:0000259" key="4">
    <source>
        <dbReference type="Pfam" id="PF25876"/>
    </source>
</evidence>
<dbReference type="InterPro" id="IPR058625">
    <property type="entry name" value="MdtA-like_BSH"/>
</dbReference>
<dbReference type="Gene3D" id="2.40.50.100">
    <property type="match status" value="1"/>
</dbReference>
<evidence type="ECO:0000259" key="5">
    <source>
        <dbReference type="Pfam" id="PF25917"/>
    </source>
</evidence>
<dbReference type="Pfam" id="PF25917">
    <property type="entry name" value="BSH_RND"/>
    <property type="match status" value="1"/>
</dbReference>
<dbReference type="PANTHER" id="PTHR30158:SF3">
    <property type="entry name" value="MULTIDRUG EFFLUX PUMP SUBUNIT ACRA-RELATED"/>
    <property type="match status" value="1"/>
</dbReference>
<dbReference type="Gene3D" id="1.10.287.470">
    <property type="entry name" value="Helix hairpin bin"/>
    <property type="match status" value="1"/>
</dbReference>
<dbReference type="Pfam" id="PF25944">
    <property type="entry name" value="Beta-barrel_RND"/>
    <property type="match status" value="1"/>
</dbReference>
<accession>A0A7S7NRL3</accession>
<evidence type="ECO:0000256" key="2">
    <source>
        <dbReference type="ARBA" id="ARBA00009477"/>
    </source>
</evidence>
<dbReference type="RefSeq" id="WP_194449682.1">
    <property type="nucleotide sequence ID" value="NZ_CP063849.1"/>
</dbReference>
<evidence type="ECO:0000313" key="9">
    <source>
        <dbReference type="Proteomes" id="UP000593892"/>
    </source>
</evidence>
<evidence type="ECO:0000313" key="8">
    <source>
        <dbReference type="EMBL" id="QOY88019.1"/>
    </source>
</evidence>
<dbReference type="FunFam" id="2.40.420.20:FF:000001">
    <property type="entry name" value="Efflux RND transporter periplasmic adaptor subunit"/>
    <property type="match status" value="1"/>
</dbReference>